<reference evidence="2" key="1">
    <citation type="submission" date="2022-04" db="EMBL/GenBank/DDBJ databases">
        <title>Whole genome sequence of Sphaerotilus sp. FB-5.</title>
        <authorList>
            <person name="Takeda M."/>
            <person name="Narihara S."/>
            <person name="Akimoto M."/>
            <person name="Akimoto R."/>
            <person name="Nishiyashiki S."/>
            <person name="Murakami T."/>
        </authorList>
    </citation>
    <scope>NUCLEOTIDE SEQUENCE</scope>
    <source>
        <strain evidence="2">FB-5</strain>
    </source>
</reference>
<protein>
    <submittedName>
        <fullName evidence="2">Uncharacterized protein</fullName>
    </submittedName>
</protein>
<proteinExistence type="predicted"/>
<organism evidence="2 3">
    <name type="scientific">Sphaerotilus microaerophilus</name>
    <dbReference type="NCBI Taxonomy" id="2914710"/>
    <lineage>
        <taxon>Bacteria</taxon>
        <taxon>Pseudomonadati</taxon>
        <taxon>Pseudomonadota</taxon>
        <taxon>Betaproteobacteria</taxon>
        <taxon>Burkholderiales</taxon>
        <taxon>Sphaerotilaceae</taxon>
        <taxon>Sphaerotilus</taxon>
    </lineage>
</organism>
<name>A0ABM7YPB4_9BURK</name>
<dbReference type="EMBL" id="AP025730">
    <property type="protein sequence ID" value="BDI06332.1"/>
    <property type="molecule type" value="Genomic_DNA"/>
</dbReference>
<dbReference type="Pfam" id="PF13031">
    <property type="entry name" value="DUF3892"/>
    <property type="match status" value="1"/>
</dbReference>
<dbReference type="Proteomes" id="UP001057498">
    <property type="component" value="Chromosome"/>
</dbReference>
<keyword evidence="3" id="KW-1185">Reference proteome</keyword>
<sequence>MTRLIVPLSLDALVVRRGDASVAPARTAWQAAARPALNAAPRRQDLAPPPFTDTAAPRASGVHLHWAVPDALAVRRADAAQFPPLPCRWLVVRLHGLASAGVPRKMAAWLLPNIHAADAVALRDGHLTPHAAGSGSVPVSVRGRGWFGPHPSWALSYDEVQGRLAFHDPLDDANVEGPLAYTVIGWYTHPAFDPLTPAADTPATPTSVGRLLERFRWAATLEGAPPTASIFHGSALAIAWPGTRWPGDDGGRLSAEAGGPPAADEVRLALADTLAAAAVTLLDGVAEPALAALSEAVLTGDVLALSQADGAARLDEARHQGRFRSVAPPLYDDEVIYQEVEAEAPAPVPPASVVTALASSDLVPVTADFRALHRTWERLSGAADASRGVAADAPAAASRFTNVSYPVARQWMPGNPVLVASGLGRSLRHGGDGRFHVQGLLDCRVTGQTVTAAVPPLLAPWVAARDVPEEVGALVAELALIDPGSVGDLASAGTSSAAAMARAAWWDFWSTDWRSAPAGTGWNGRLPSPVGVTRPSRPWNPLRIDWEAVLLPTPDGATHWRLGEVDFEASTAFTVDEGRARALRGIGWLSPAPSALLAAAAGGALDSGADLAAKDLVAASLEGLFDRTRGTPPGVWVSGRGIDDSPSRATVTGELYAAAGSVAGAWRLGRVRVVDTFGQVMTLHDPSSGTPPLVPAELTLPAGAGPAAIALRPRFTAPAALEARFLAPDSDTEAGSGQNPVCGFLLPDPLGDSLEFADSEGAIVARLLLDPETGRSRLEEAPGVTVRPPAAAEGDHALLGPAGAALAADTLAALATVASAVVGADRSGAVGGALPALLRLIDTTRGAVDVTGRVGDEQLSLLVGNPLTVLRLAVSVVVDDAQSPAQTMAVPCRIGSIGSLHDGVLAWFAEDRAEQVHPVHAAVSEAAQATSAGGFVGEPLLWLKPGQVRRLVLLTTPGADVTLTTGLLPVKKLQMQREWTERPLRRLTPTLAFDNLLRDPDAMSVPLPAGPAGTWTWWRRPSPGEPWRAEAVSLDPPSAEAGAAVEVEDGYLRLKLADETLYSGVPMQVTCIRRWGPQNTIQQLGGLNPDGSSWRMSSDQMVQMIESGRFRFFVRAVVAGIERDVRLVVDTSPRGRKFPRTDMDDTAANNLEQLPTCS</sequence>
<accession>A0ABM7YPB4</accession>
<evidence type="ECO:0000313" key="3">
    <source>
        <dbReference type="Proteomes" id="UP001057498"/>
    </source>
</evidence>
<evidence type="ECO:0000313" key="2">
    <source>
        <dbReference type="EMBL" id="BDI06332.1"/>
    </source>
</evidence>
<feature type="region of interest" description="Disordered" evidence="1">
    <location>
        <begin position="1133"/>
        <end position="1158"/>
    </location>
</feature>
<feature type="compositionally biased region" description="Polar residues" evidence="1">
    <location>
        <begin position="1147"/>
        <end position="1158"/>
    </location>
</feature>
<dbReference type="RefSeq" id="WP_251969615.1">
    <property type="nucleotide sequence ID" value="NZ_AP025730.1"/>
</dbReference>
<dbReference type="InterPro" id="IPR024997">
    <property type="entry name" value="DUF3892"/>
</dbReference>
<gene>
    <name evidence="2" type="ORF">CATMQ487_33020</name>
</gene>
<evidence type="ECO:0000256" key="1">
    <source>
        <dbReference type="SAM" id="MobiDB-lite"/>
    </source>
</evidence>